<proteinExistence type="predicted"/>
<keyword evidence="2" id="KW-1133">Transmembrane helix</keyword>
<dbReference type="Pfam" id="PF26307">
    <property type="entry name" value="LUCA"/>
    <property type="match status" value="1"/>
</dbReference>
<name>A0AAD1GZ64_MYCXE</name>
<accession>A0AAD1GZ64</accession>
<gene>
    <name evidence="3" type="ORF">MYXE_03380</name>
</gene>
<sequence>MGRKVAIVWHALSWIAAGALYFFFAIPRWYELMGELPHALGTAGRIGCGGLIGLGALPVVFTLLRTRKPEYGTPQLALSLRVWSIGAQVLAGVLVVGAAISEIWLSLDTGGQWLFGIYGAAAAIALLGIFSFYLSFVAELPPPPPKPRKAKQPRRRLRRKKRRIADTEAEGAEPGEAEAAPEEPEAEAAEAETAEAAEEPGPPADKPEPAQEELPSAEDTVATGAPPAGLRNRRPTGKSSLRRRRRSRGGVAVEDK</sequence>
<feature type="transmembrane region" description="Helical" evidence="2">
    <location>
        <begin position="42"/>
        <end position="64"/>
    </location>
</feature>
<evidence type="ECO:0008006" key="5">
    <source>
        <dbReference type="Google" id="ProtNLM"/>
    </source>
</evidence>
<feature type="compositionally biased region" description="Basic residues" evidence="1">
    <location>
        <begin position="146"/>
        <end position="163"/>
    </location>
</feature>
<evidence type="ECO:0000256" key="2">
    <source>
        <dbReference type="SAM" id="Phobius"/>
    </source>
</evidence>
<dbReference type="SUPFAM" id="SSF103473">
    <property type="entry name" value="MFS general substrate transporter"/>
    <property type="match status" value="1"/>
</dbReference>
<dbReference type="RefSeq" id="WP_085196048.1">
    <property type="nucleotide sequence ID" value="NZ_AP022314.1"/>
</dbReference>
<feature type="transmembrane region" description="Helical" evidence="2">
    <location>
        <begin position="7"/>
        <end position="30"/>
    </location>
</feature>
<feature type="compositionally biased region" description="Acidic residues" evidence="1">
    <location>
        <begin position="167"/>
        <end position="198"/>
    </location>
</feature>
<protein>
    <recommendedName>
        <fullName evidence="5">Transmembrane protein</fullName>
    </recommendedName>
</protein>
<dbReference type="InterPro" id="IPR058689">
    <property type="entry name" value="LUCA"/>
</dbReference>
<keyword evidence="2" id="KW-0472">Membrane</keyword>
<dbReference type="InterPro" id="IPR036259">
    <property type="entry name" value="MFS_trans_sf"/>
</dbReference>
<feature type="region of interest" description="Disordered" evidence="1">
    <location>
        <begin position="143"/>
        <end position="256"/>
    </location>
</feature>
<evidence type="ECO:0000256" key="1">
    <source>
        <dbReference type="SAM" id="MobiDB-lite"/>
    </source>
</evidence>
<feature type="transmembrane region" description="Helical" evidence="2">
    <location>
        <begin position="85"/>
        <end position="107"/>
    </location>
</feature>
<feature type="compositionally biased region" description="Basic residues" evidence="1">
    <location>
        <begin position="231"/>
        <end position="248"/>
    </location>
</feature>
<dbReference type="EMBL" id="AP022314">
    <property type="protein sequence ID" value="BBU20549.1"/>
    <property type="molecule type" value="Genomic_DNA"/>
</dbReference>
<evidence type="ECO:0000313" key="3">
    <source>
        <dbReference type="EMBL" id="BBU20549.1"/>
    </source>
</evidence>
<dbReference type="Proteomes" id="UP000464624">
    <property type="component" value="Chromosome"/>
</dbReference>
<dbReference type="AlphaFoldDB" id="A0AAD1GZ64"/>
<organism evidence="3 4">
    <name type="scientific">Mycobacterium xenopi</name>
    <dbReference type="NCBI Taxonomy" id="1789"/>
    <lineage>
        <taxon>Bacteria</taxon>
        <taxon>Bacillati</taxon>
        <taxon>Actinomycetota</taxon>
        <taxon>Actinomycetes</taxon>
        <taxon>Mycobacteriales</taxon>
        <taxon>Mycobacteriaceae</taxon>
        <taxon>Mycobacterium</taxon>
    </lineage>
</organism>
<reference evidence="3 4" key="1">
    <citation type="submission" date="2019-12" db="EMBL/GenBank/DDBJ databases">
        <title>Complete genome sequence of Mycolicibacterium xenopi str. JCM15661T.</title>
        <authorList>
            <person name="Yoshida M."/>
            <person name="Fukano H."/>
            <person name="Asakura T."/>
            <person name="Hoshino Y."/>
        </authorList>
    </citation>
    <scope>NUCLEOTIDE SEQUENCE [LARGE SCALE GENOMIC DNA]</scope>
    <source>
        <strain evidence="3 4">JCM 15661T</strain>
    </source>
</reference>
<evidence type="ECO:0000313" key="4">
    <source>
        <dbReference type="Proteomes" id="UP000464624"/>
    </source>
</evidence>
<keyword evidence="2" id="KW-0812">Transmembrane</keyword>
<dbReference type="KEGG" id="mxe:MYXE_03380"/>
<feature type="transmembrane region" description="Helical" evidence="2">
    <location>
        <begin position="113"/>
        <end position="138"/>
    </location>
</feature>